<evidence type="ECO:0000313" key="4">
    <source>
        <dbReference type="Proteomes" id="UP001501231"/>
    </source>
</evidence>
<dbReference type="PROSITE" id="PS51257">
    <property type="entry name" value="PROKAR_LIPOPROTEIN"/>
    <property type="match status" value="1"/>
</dbReference>
<reference evidence="3 4" key="1">
    <citation type="journal article" date="2019" name="Int. J. Syst. Evol. Microbiol.">
        <title>The Global Catalogue of Microorganisms (GCM) 10K type strain sequencing project: providing services to taxonomists for standard genome sequencing and annotation.</title>
        <authorList>
            <consortium name="The Broad Institute Genomics Platform"/>
            <consortium name="The Broad Institute Genome Sequencing Center for Infectious Disease"/>
            <person name="Wu L."/>
            <person name="Ma J."/>
        </authorList>
    </citation>
    <scope>NUCLEOTIDE SEQUENCE [LARGE SCALE GENOMIC DNA]</scope>
    <source>
        <strain evidence="3 4">JCM 3325</strain>
    </source>
</reference>
<evidence type="ECO:0000313" key="3">
    <source>
        <dbReference type="EMBL" id="GAA2418130.1"/>
    </source>
</evidence>
<dbReference type="SUPFAM" id="SSF50998">
    <property type="entry name" value="Quinoprotein alcohol dehydrogenase-like"/>
    <property type="match status" value="1"/>
</dbReference>
<evidence type="ECO:0000256" key="1">
    <source>
        <dbReference type="SAM" id="MobiDB-lite"/>
    </source>
</evidence>
<dbReference type="EMBL" id="BAAARW010000012">
    <property type="protein sequence ID" value="GAA2418130.1"/>
    <property type="molecule type" value="Genomic_DNA"/>
</dbReference>
<dbReference type="Pfam" id="PF09826">
    <property type="entry name" value="Beta_propel"/>
    <property type="match status" value="1"/>
</dbReference>
<name>A0ABN3IZ90_9ACTN</name>
<dbReference type="InterPro" id="IPR019198">
    <property type="entry name" value="Beta_propeller_containing"/>
</dbReference>
<keyword evidence="4" id="KW-1185">Reference proteome</keyword>
<evidence type="ECO:0000256" key="2">
    <source>
        <dbReference type="SAM" id="SignalP"/>
    </source>
</evidence>
<dbReference type="Proteomes" id="UP001501231">
    <property type="component" value="Unassembled WGS sequence"/>
</dbReference>
<keyword evidence="2" id="KW-0732">Signal</keyword>
<feature type="chain" id="PRO_5047085819" evidence="2">
    <location>
        <begin position="22"/>
        <end position="620"/>
    </location>
</feature>
<sequence length="620" mass="65983">MPSRRRALWIACVPLAVLASACEEPIVDPRPVAPPVALVSYNGCDDLLKGLRAAAERKVGPYGLDGTRDLPPGRLPDGAARARESAPGASSAKEKAPGYSGTNTHEPGADEPDLVKTDGNRIVTLARGRLQVVDARSRKIVHRLDLGGSSGQEQLLLSGDRVLVLSRGIGDIAFDRPSMEGKPVPSPGKTTLTLISLAGTPRVVGSLTTASEYVDARQTGSTVHVMVKSAPRIDFPEAPQGGRDAERQALERNRRIVRSAPLDAWLPSFEVRGPQTRTYRTPCENVSRPGAQHGTTVLSVLTLDLARDLGDPRPVAVAGDGQTVYGNGRSLYVTGRSETAPTRSTHIHKFDVTGGKRPRYVASGSVPGRLLNQYSMSELEGRLRIATTRAPSATARPDGPAASSTAVRSQSAVYVLGPALDVVGKVDGLGKGERIYSVRFIGTTAYVVTFRQVDPLYVVDLRDARRPRVTGELKITGYSAYLHPVAGGRLLGVGQEADPDGRTSGTQVSLFDVNGPPRRVGVHRLPGSSAAAEYEPHAFLHWPASGLTVLPISRRDGGNEALVLRVDGSGLRRVGTVENSGDDGPIRRSLIVGDTLWTVSETGARATDPATLDERGRVRF</sequence>
<organism evidence="3 4">
    <name type="scientific">Actinomadura vinacea</name>
    <dbReference type="NCBI Taxonomy" id="115336"/>
    <lineage>
        <taxon>Bacteria</taxon>
        <taxon>Bacillati</taxon>
        <taxon>Actinomycetota</taxon>
        <taxon>Actinomycetes</taxon>
        <taxon>Streptosporangiales</taxon>
        <taxon>Thermomonosporaceae</taxon>
        <taxon>Actinomadura</taxon>
    </lineage>
</organism>
<feature type="signal peptide" evidence="2">
    <location>
        <begin position="1"/>
        <end position="21"/>
    </location>
</feature>
<proteinExistence type="predicted"/>
<comment type="caution">
    <text evidence="3">The sequence shown here is derived from an EMBL/GenBank/DDBJ whole genome shotgun (WGS) entry which is preliminary data.</text>
</comment>
<dbReference type="InterPro" id="IPR011047">
    <property type="entry name" value="Quinoprotein_ADH-like_sf"/>
</dbReference>
<accession>A0ABN3IZ90</accession>
<dbReference type="RefSeq" id="WP_344589659.1">
    <property type="nucleotide sequence ID" value="NZ_BAAARW010000012.1"/>
</dbReference>
<gene>
    <name evidence="3" type="ORF">GCM10010191_30970</name>
</gene>
<feature type="region of interest" description="Disordered" evidence="1">
    <location>
        <begin position="61"/>
        <end position="115"/>
    </location>
</feature>
<protein>
    <submittedName>
        <fullName evidence="3">Beta-propeller domain-containing protein</fullName>
    </submittedName>
</protein>